<dbReference type="Pfam" id="PF00733">
    <property type="entry name" value="Asn_synthase"/>
    <property type="match status" value="1"/>
</dbReference>
<evidence type="ECO:0000259" key="10">
    <source>
        <dbReference type="PROSITE" id="PS51278"/>
    </source>
</evidence>
<dbReference type="InterPro" id="IPR017932">
    <property type="entry name" value="GATase_2_dom"/>
</dbReference>
<dbReference type="CDD" id="cd00712">
    <property type="entry name" value="AsnB"/>
    <property type="match status" value="1"/>
</dbReference>
<proteinExistence type="inferred from homology"/>
<evidence type="ECO:0000256" key="3">
    <source>
        <dbReference type="ARBA" id="ARBA00012737"/>
    </source>
</evidence>
<evidence type="ECO:0000256" key="5">
    <source>
        <dbReference type="ARBA" id="ARBA00022840"/>
    </source>
</evidence>
<gene>
    <name evidence="11" type="primary">asnB</name>
    <name evidence="11" type="ORF">IPO85_17520</name>
</gene>
<dbReference type="Pfam" id="PF13537">
    <property type="entry name" value="GATase_7"/>
    <property type="match status" value="1"/>
</dbReference>
<evidence type="ECO:0000313" key="11">
    <source>
        <dbReference type="EMBL" id="MBK9719278.1"/>
    </source>
</evidence>
<dbReference type="GO" id="GO:0005829">
    <property type="term" value="C:cytosol"/>
    <property type="evidence" value="ECO:0007669"/>
    <property type="project" value="TreeGrafter"/>
</dbReference>
<dbReference type="SUPFAM" id="SSF56235">
    <property type="entry name" value="N-terminal nucleophile aminohydrolases (Ntn hydrolases)"/>
    <property type="match status" value="1"/>
</dbReference>
<dbReference type="PIRSF" id="PIRSF001589">
    <property type="entry name" value="Asn_synthetase_glu-h"/>
    <property type="match status" value="1"/>
</dbReference>
<dbReference type="InterPro" id="IPR033738">
    <property type="entry name" value="AsnB_N"/>
</dbReference>
<feature type="domain" description="Glutamine amidotransferase type-2" evidence="10">
    <location>
        <begin position="2"/>
        <end position="207"/>
    </location>
</feature>
<dbReference type="InterPro" id="IPR001962">
    <property type="entry name" value="Asn_synthase"/>
</dbReference>
<protein>
    <recommendedName>
        <fullName evidence="3">asparagine synthase (glutamine-hydrolyzing)</fullName>
        <ecNumber evidence="3">6.3.5.4</ecNumber>
    </recommendedName>
</protein>
<accession>A0A9D7XJ27</accession>
<dbReference type="EC" id="6.3.5.4" evidence="3"/>
<keyword evidence="5 9" id="KW-0067">ATP-binding</keyword>
<evidence type="ECO:0000256" key="6">
    <source>
        <dbReference type="ARBA" id="ARBA00022962"/>
    </source>
</evidence>
<organism evidence="11 12">
    <name type="scientific">Candidatus Defluviibacterium haderslevense</name>
    <dbReference type="NCBI Taxonomy" id="2981993"/>
    <lineage>
        <taxon>Bacteria</taxon>
        <taxon>Pseudomonadati</taxon>
        <taxon>Bacteroidota</taxon>
        <taxon>Saprospiria</taxon>
        <taxon>Saprospirales</taxon>
        <taxon>Saprospiraceae</taxon>
        <taxon>Candidatus Defluviibacterium</taxon>
    </lineage>
</organism>
<keyword evidence="4 9" id="KW-0547">Nucleotide-binding</keyword>
<dbReference type="CDD" id="cd01991">
    <property type="entry name" value="Asn_synthase_B_C"/>
    <property type="match status" value="1"/>
</dbReference>
<evidence type="ECO:0000313" key="12">
    <source>
        <dbReference type="Proteomes" id="UP000808349"/>
    </source>
</evidence>
<evidence type="ECO:0000256" key="8">
    <source>
        <dbReference type="PIRSR" id="PIRSR001589-1"/>
    </source>
</evidence>
<dbReference type="NCBIfam" id="TIGR01536">
    <property type="entry name" value="asn_synth_AEB"/>
    <property type="match status" value="1"/>
</dbReference>
<comment type="caution">
    <text evidence="11">The sequence shown here is derived from an EMBL/GenBank/DDBJ whole genome shotgun (WGS) entry which is preliminary data.</text>
</comment>
<dbReference type="PROSITE" id="PS51278">
    <property type="entry name" value="GATASE_TYPE_2"/>
    <property type="match status" value="1"/>
</dbReference>
<comment type="catalytic activity">
    <reaction evidence="7">
        <text>L-aspartate + L-glutamine + ATP + H2O = L-asparagine + L-glutamate + AMP + diphosphate + H(+)</text>
        <dbReference type="Rhea" id="RHEA:12228"/>
        <dbReference type="ChEBI" id="CHEBI:15377"/>
        <dbReference type="ChEBI" id="CHEBI:15378"/>
        <dbReference type="ChEBI" id="CHEBI:29985"/>
        <dbReference type="ChEBI" id="CHEBI:29991"/>
        <dbReference type="ChEBI" id="CHEBI:30616"/>
        <dbReference type="ChEBI" id="CHEBI:33019"/>
        <dbReference type="ChEBI" id="CHEBI:58048"/>
        <dbReference type="ChEBI" id="CHEBI:58359"/>
        <dbReference type="ChEBI" id="CHEBI:456215"/>
        <dbReference type="EC" id="6.3.5.4"/>
    </reaction>
</comment>
<evidence type="ECO:0000256" key="4">
    <source>
        <dbReference type="ARBA" id="ARBA00022741"/>
    </source>
</evidence>
<keyword evidence="11" id="KW-0436">Ligase</keyword>
<feature type="binding site" evidence="9">
    <location>
        <position position="285"/>
    </location>
    <ligand>
        <name>ATP</name>
        <dbReference type="ChEBI" id="CHEBI:30616"/>
    </ligand>
</feature>
<keyword evidence="8" id="KW-0061">Asparagine biosynthesis</keyword>
<evidence type="ECO:0000256" key="2">
    <source>
        <dbReference type="ARBA" id="ARBA00005752"/>
    </source>
</evidence>
<dbReference type="PANTHER" id="PTHR43284:SF1">
    <property type="entry name" value="ASPARAGINE SYNTHETASE"/>
    <property type="match status" value="1"/>
</dbReference>
<dbReference type="GO" id="GO:0006529">
    <property type="term" value="P:asparagine biosynthetic process"/>
    <property type="evidence" value="ECO:0007669"/>
    <property type="project" value="UniProtKB-KW"/>
</dbReference>
<feature type="binding site" evidence="9">
    <location>
        <begin position="363"/>
        <end position="364"/>
    </location>
    <ligand>
        <name>ATP</name>
        <dbReference type="ChEBI" id="CHEBI:30616"/>
    </ligand>
</feature>
<dbReference type="EMBL" id="JADKFW010000017">
    <property type="protein sequence ID" value="MBK9719278.1"/>
    <property type="molecule type" value="Genomic_DNA"/>
</dbReference>
<dbReference type="GO" id="GO:0005524">
    <property type="term" value="F:ATP binding"/>
    <property type="evidence" value="ECO:0007669"/>
    <property type="project" value="UniProtKB-KW"/>
</dbReference>
<dbReference type="InterPro" id="IPR006426">
    <property type="entry name" value="Asn_synth_AEB"/>
</dbReference>
<keyword evidence="8" id="KW-0028">Amino-acid biosynthesis</keyword>
<dbReference type="InterPro" id="IPR029055">
    <property type="entry name" value="Ntn_hydrolases_N"/>
</dbReference>
<dbReference type="AlphaFoldDB" id="A0A9D7XJ27"/>
<evidence type="ECO:0000256" key="9">
    <source>
        <dbReference type="PIRSR" id="PIRSR001589-2"/>
    </source>
</evidence>
<feature type="active site" description="For GATase activity" evidence="8">
    <location>
        <position position="2"/>
    </location>
</feature>
<dbReference type="PANTHER" id="PTHR43284">
    <property type="entry name" value="ASPARAGINE SYNTHETASE (GLUTAMINE-HYDROLYZING)"/>
    <property type="match status" value="1"/>
</dbReference>
<evidence type="ECO:0000256" key="7">
    <source>
        <dbReference type="ARBA" id="ARBA00048741"/>
    </source>
</evidence>
<comment type="pathway">
    <text evidence="1">Amino-acid biosynthesis; L-asparagine biosynthesis; L-asparagine from L-aspartate (L-Gln route): step 1/1.</text>
</comment>
<name>A0A9D7XJ27_9BACT</name>
<evidence type="ECO:0000256" key="1">
    <source>
        <dbReference type="ARBA" id="ARBA00005187"/>
    </source>
</evidence>
<reference evidence="11 12" key="1">
    <citation type="submission" date="2020-10" db="EMBL/GenBank/DDBJ databases">
        <title>Connecting structure to function with the recovery of over 1000 high-quality activated sludge metagenome-assembled genomes encoding full-length rRNA genes using long-read sequencing.</title>
        <authorList>
            <person name="Singleton C.M."/>
            <person name="Petriglieri F."/>
            <person name="Kristensen J.M."/>
            <person name="Kirkegaard R.H."/>
            <person name="Michaelsen T.Y."/>
            <person name="Andersen M.H."/>
            <person name="Karst S.M."/>
            <person name="Dueholm M.S."/>
            <person name="Nielsen P.H."/>
            <person name="Albertsen M."/>
        </authorList>
    </citation>
    <scope>NUCLEOTIDE SEQUENCE [LARGE SCALE GENOMIC DNA]</scope>
    <source>
        <strain evidence="11">Ribe_18-Q3-R11-54_BAT3C.373</strain>
    </source>
</reference>
<dbReference type="InterPro" id="IPR051786">
    <property type="entry name" value="ASN_synthetase/amidase"/>
</dbReference>
<keyword evidence="6 8" id="KW-0315">Glutamine amidotransferase</keyword>
<dbReference type="Proteomes" id="UP000808349">
    <property type="component" value="Unassembled WGS sequence"/>
</dbReference>
<dbReference type="SUPFAM" id="SSF52402">
    <property type="entry name" value="Adenine nucleotide alpha hydrolases-like"/>
    <property type="match status" value="1"/>
</dbReference>
<dbReference type="InterPro" id="IPR014729">
    <property type="entry name" value="Rossmann-like_a/b/a_fold"/>
</dbReference>
<feature type="binding site" evidence="9">
    <location>
        <position position="95"/>
    </location>
    <ligand>
        <name>L-glutamine</name>
        <dbReference type="ChEBI" id="CHEBI:58359"/>
    </ligand>
</feature>
<dbReference type="GO" id="GO:0004066">
    <property type="term" value="F:asparagine synthase (glutamine-hydrolyzing) activity"/>
    <property type="evidence" value="ECO:0007669"/>
    <property type="project" value="UniProtKB-EC"/>
</dbReference>
<dbReference type="Gene3D" id="3.60.20.10">
    <property type="entry name" value="Glutamine Phosphoribosylpyrophosphate, subunit 1, domain 1"/>
    <property type="match status" value="1"/>
</dbReference>
<comment type="similarity">
    <text evidence="2">Belongs to the asparagine synthetase family.</text>
</comment>
<dbReference type="Gene3D" id="3.40.50.620">
    <property type="entry name" value="HUPs"/>
    <property type="match status" value="1"/>
</dbReference>
<sequence length="437" mass="50644">MCGIFGISGGHQEIDLTQINDLLKHRGPDDFGIYSNEFISLLHRRLSILDLSELGHQPMISKCGRYVIVFNGEIYNHWEIRNELLGKYEFISTSDTETLLYAFIEYGETVLSKLNGIFAFAIYNVPTNSLFIARDHLGVKPLYYSCNENQLIFSSEYKPILYLTEDHSMDYEGILNYLYFLWSPGQRTVFTQIQKLLPGHYIKYNAHHRLELIKYYEIPFTGSYKFQSTISWITEIEFQLLKSIQSQLLSDVPVGFFLSGGLDSSLIVAMAAKLNPNSKLKCYTIGSDANYIKEGFVDDLHYAKRVAELYNIELIEVVNEIHFAEEWDPLIWHLEEPQSDTAPGLVSNICRRARADGCYVLMSGTGGDDLFSGYRRHQSILYYQWFRRLPLAKWGLQFITLFFRKNIQLIEEFTNFIKVLYKKMLILLFPIVLLGMT</sequence>